<dbReference type="InterPro" id="IPR016035">
    <property type="entry name" value="Acyl_Trfase/lysoPLipase"/>
</dbReference>
<dbReference type="SUPFAM" id="SSF52540">
    <property type="entry name" value="P-loop containing nucleoside triphosphate hydrolases"/>
    <property type="match status" value="1"/>
</dbReference>
<dbReference type="InterPro" id="IPR053137">
    <property type="entry name" value="NLR-like"/>
</dbReference>
<dbReference type="SUPFAM" id="SSF48452">
    <property type="entry name" value="TPR-like"/>
    <property type="match status" value="3"/>
</dbReference>
<proteinExistence type="predicted"/>
<dbReference type="PANTHER" id="PTHR46082">
    <property type="entry name" value="ATP/GTP-BINDING PROTEIN-RELATED"/>
    <property type="match status" value="1"/>
</dbReference>
<reference evidence="2 3" key="1">
    <citation type="submission" date="2015-07" db="EMBL/GenBank/DDBJ databases">
        <authorList>
            <person name="Noorani M."/>
        </authorList>
    </citation>
    <scope>NUCLEOTIDE SEQUENCE [LARGE SCALE GENOMIC DNA]</scope>
    <source>
        <strain evidence="2">BBA 69670</strain>
    </source>
</reference>
<dbReference type="SMART" id="SM00028">
    <property type="entry name" value="TPR"/>
    <property type="match status" value="6"/>
</dbReference>
<dbReference type="Pfam" id="PF13424">
    <property type="entry name" value="TPR_12"/>
    <property type="match status" value="5"/>
</dbReference>
<gene>
    <name evidence="2" type="ORF">RSOLAG22IIIB_11561</name>
</gene>
<dbReference type="Gene3D" id="3.40.50.300">
    <property type="entry name" value="P-loop containing nucleotide triphosphate hydrolases"/>
    <property type="match status" value="1"/>
</dbReference>
<feature type="domain" description="NB-ARC" evidence="1">
    <location>
        <begin position="245"/>
        <end position="387"/>
    </location>
</feature>
<dbReference type="InterPro" id="IPR002182">
    <property type="entry name" value="NB-ARC"/>
</dbReference>
<dbReference type="GO" id="GO:0043531">
    <property type="term" value="F:ADP binding"/>
    <property type="evidence" value="ECO:0007669"/>
    <property type="project" value="InterPro"/>
</dbReference>
<name>A0A0K6G8D1_9AGAM</name>
<dbReference type="InterPro" id="IPR011990">
    <property type="entry name" value="TPR-like_helical_dom_sf"/>
</dbReference>
<evidence type="ECO:0000313" key="2">
    <source>
        <dbReference type="EMBL" id="CUA74888.1"/>
    </source>
</evidence>
<evidence type="ECO:0000313" key="3">
    <source>
        <dbReference type="Proteomes" id="UP000044841"/>
    </source>
</evidence>
<dbReference type="PANTHER" id="PTHR46082:SF11">
    <property type="entry name" value="AAA+ ATPASE DOMAIN-CONTAINING PROTEIN-RELATED"/>
    <property type="match status" value="1"/>
</dbReference>
<accession>A0A0K6G8D1</accession>
<protein>
    <submittedName>
        <fullName evidence="2">Nephrocystin-3 [Homo sapiens]</fullName>
    </submittedName>
</protein>
<dbReference type="EMBL" id="CYGV01001509">
    <property type="protein sequence ID" value="CUA74888.1"/>
    <property type="molecule type" value="Genomic_DNA"/>
</dbReference>
<sequence>MVFAMGKHNLNAALPVIFRSYPATANPGPNCAIWEALRATTAHPDLFKSIDIVESSVIQSFVGGEIGCSNPLVHVLIEVERVWPGHQVARVISIGTGHARTIQVTNTSRWYHAQDVMVMKDMATDSERVAQEMLVRFQMTSQVYFRFNVDQGLQDMKKGSWERLGEAMQHTKAYLQKHETDQKLNEAVRSSMERRGIVSTAHGAGQIFSAPENGIGFKHCPAPTKTYTGRVAENAQVIKCITLGKKERRVCVIYGLGGVGKTQLVLSVIEQTWNEWDYIIYVDASSTESIEKALAQFGKARNIGETWKNVVAWLESCTERWLVVFDNADTPTTNVRQYVPARGRCGSVLITTRLPNLARLAEGPDSVCHLSSMSRTDGTELLVKMVGLGNDRLPDDEMTAAEELVQNLGGLALAIVHAGAYIAYSAGMTITRYQDLFLSQRRRMLEQYNELPVTAKLEERGDTVYTTWRISFDQLKPESRELLGLIAYLHHTGISEDIFKRAAAAMHLKTYPLPLTDVESQAQSYVKRYLSNFLNADGSWDAVSFIRVMSDLTSFSLVDFDRINLTYRVHVLVHDWAKSMADPALAVEYTATLLSLSIDHEDDTTSLAFKNQLGLHVTSALTHNHNIGANHGYYFEQVYNCTGQWEQQIKLLQQLLEASNNVLGEYHSDTLGSMTKLAWAHQRLGQYDKAEQLEVEVLDACKQAIGVDHSTTLDVMSDLAWIYSCQGQYDKSKQLGLQVIDHYKRVLGAEHPDTLTSMSNLAWVYSCLGQYDKAEQLGTQVIIARKRILGAKHPSTLDTMSNLASTYLGMGQYDKAEQLGLQIIDLRKRLVGAEHPDTLIAMGNLAWVYSCQGQYDKAEQLGTQVISTRKRILGAEHPHTLNIMGILASTYLGMCHYDKAEQLGIETLDAFKRVLGVDHPDTLFPMSTLASTYLKLGQYDKAERLGAQVVDTGKRVLGDEHPDTLNSISDLASTYLHMGKHDEANKLLIRGLDACKRVLGDEHPTTLKSMHNLALVYSDLGRWDEADELCRKALNIAERTLGDQHPSTRQYRTSISHIHNERQVKEVITSGVFL</sequence>
<dbReference type="Gene3D" id="1.25.40.10">
    <property type="entry name" value="Tetratricopeptide repeat domain"/>
    <property type="match status" value="3"/>
</dbReference>
<dbReference type="Pfam" id="PF00931">
    <property type="entry name" value="NB-ARC"/>
    <property type="match status" value="1"/>
</dbReference>
<keyword evidence="3" id="KW-1185">Reference proteome</keyword>
<dbReference type="SUPFAM" id="SSF52151">
    <property type="entry name" value="FabD/lysophospholipase-like"/>
    <property type="match status" value="1"/>
</dbReference>
<dbReference type="InterPro" id="IPR019734">
    <property type="entry name" value="TPR_rpt"/>
</dbReference>
<organism evidence="2 3">
    <name type="scientific">Rhizoctonia solani</name>
    <dbReference type="NCBI Taxonomy" id="456999"/>
    <lineage>
        <taxon>Eukaryota</taxon>
        <taxon>Fungi</taxon>
        <taxon>Dikarya</taxon>
        <taxon>Basidiomycota</taxon>
        <taxon>Agaricomycotina</taxon>
        <taxon>Agaricomycetes</taxon>
        <taxon>Cantharellales</taxon>
        <taxon>Ceratobasidiaceae</taxon>
        <taxon>Rhizoctonia</taxon>
    </lineage>
</organism>
<dbReference type="Proteomes" id="UP000044841">
    <property type="component" value="Unassembled WGS sequence"/>
</dbReference>
<dbReference type="Gene3D" id="3.40.1090.10">
    <property type="entry name" value="Cytosolic phospholipase A2 catalytic domain"/>
    <property type="match status" value="1"/>
</dbReference>
<dbReference type="InterPro" id="IPR027417">
    <property type="entry name" value="P-loop_NTPase"/>
</dbReference>
<evidence type="ECO:0000259" key="1">
    <source>
        <dbReference type="Pfam" id="PF00931"/>
    </source>
</evidence>
<dbReference type="AlphaFoldDB" id="A0A0K6G8D1"/>